<dbReference type="CDD" id="cd04301">
    <property type="entry name" value="NAT_SF"/>
    <property type="match status" value="1"/>
</dbReference>
<protein>
    <submittedName>
        <fullName evidence="2">Acetyltransferase (GNAT) family protein</fullName>
    </submittedName>
</protein>
<keyword evidence="2" id="KW-0808">Transferase</keyword>
<dbReference type="RefSeq" id="WP_091373354.1">
    <property type="nucleotide sequence ID" value="NZ_FNDV01000009.1"/>
</dbReference>
<keyword evidence="3" id="KW-1185">Reference proteome</keyword>
<sequence length="253" mass="25687">MLETDLLATRIATAQRDGLARSKTVIPAGPFTGMLTEGGHPMASYAVATEPGERVTDLADSVEVLRAAFPPGLLRFELIEQASPGAADLLIAAGLAVTARIPVMTVDPADVTVPEIPHGVTIQRVTTAGDATAANAVAHIAFGAPGEPGVSGEPGPAESGGSVLARLDGKPVAVAFWSGVADGVAEIAGIATAAEHRRKGLATLVTAYAVRTAAERAGVTLAWLTPGDDGAEQVYLKVGFAHVADAIHLGEQH</sequence>
<dbReference type="PROSITE" id="PS51186">
    <property type="entry name" value="GNAT"/>
    <property type="match status" value="1"/>
</dbReference>
<reference evidence="3" key="1">
    <citation type="submission" date="2016-10" db="EMBL/GenBank/DDBJ databases">
        <authorList>
            <person name="Varghese N."/>
            <person name="Submissions S."/>
        </authorList>
    </citation>
    <scope>NUCLEOTIDE SEQUENCE [LARGE SCALE GENOMIC DNA]</scope>
    <source>
        <strain evidence="3">IBRC-M 10655</strain>
    </source>
</reference>
<dbReference type="SUPFAM" id="SSF55729">
    <property type="entry name" value="Acyl-CoA N-acyltransferases (Nat)"/>
    <property type="match status" value="1"/>
</dbReference>
<dbReference type="GO" id="GO:0016747">
    <property type="term" value="F:acyltransferase activity, transferring groups other than amino-acyl groups"/>
    <property type="evidence" value="ECO:0007669"/>
    <property type="project" value="InterPro"/>
</dbReference>
<dbReference type="Gene3D" id="3.40.630.30">
    <property type="match status" value="1"/>
</dbReference>
<gene>
    <name evidence="2" type="ORF">SAMN05192558_104145</name>
</gene>
<evidence type="ECO:0000259" key="1">
    <source>
        <dbReference type="PROSITE" id="PS51186"/>
    </source>
</evidence>
<dbReference type="Pfam" id="PF00583">
    <property type="entry name" value="Acetyltransf_1"/>
    <property type="match status" value="1"/>
</dbReference>
<name>A0A1H0LHB7_9PSEU</name>
<dbReference type="STRING" id="504798.SAMN05421871_109152"/>
<feature type="domain" description="N-acetyltransferase" evidence="1">
    <location>
        <begin position="120"/>
        <end position="253"/>
    </location>
</feature>
<accession>A0A1H0LHB7</accession>
<dbReference type="InterPro" id="IPR000182">
    <property type="entry name" value="GNAT_dom"/>
</dbReference>
<evidence type="ECO:0000313" key="2">
    <source>
        <dbReference type="EMBL" id="SDO67493.1"/>
    </source>
</evidence>
<dbReference type="Proteomes" id="UP000199651">
    <property type="component" value="Unassembled WGS sequence"/>
</dbReference>
<dbReference type="AlphaFoldDB" id="A0A1H0LHB7"/>
<dbReference type="EMBL" id="FNJB01000004">
    <property type="protein sequence ID" value="SDO67493.1"/>
    <property type="molecule type" value="Genomic_DNA"/>
</dbReference>
<dbReference type="OrthoDB" id="3814600at2"/>
<dbReference type="InterPro" id="IPR016181">
    <property type="entry name" value="Acyl_CoA_acyltransferase"/>
</dbReference>
<evidence type="ECO:0000313" key="3">
    <source>
        <dbReference type="Proteomes" id="UP000199651"/>
    </source>
</evidence>
<organism evidence="2 3">
    <name type="scientific">Actinokineospora alba</name>
    <dbReference type="NCBI Taxonomy" id="504798"/>
    <lineage>
        <taxon>Bacteria</taxon>
        <taxon>Bacillati</taxon>
        <taxon>Actinomycetota</taxon>
        <taxon>Actinomycetes</taxon>
        <taxon>Pseudonocardiales</taxon>
        <taxon>Pseudonocardiaceae</taxon>
        <taxon>Actinokineospora</taxon>
    </lineage>
</organism>
<proteinExistence type="predicted"/>